<proteinExistence type="predicted"/>
<gene>
    <name evidence="1" type="ORF">SARC_14164</name>
</gene>
<evidence type="ECO:0000313" key="1">
    <source>
        <dbReference type="EMBL" id="KNC73277.1"/>
    </source>
</evidence>
<name>A0A0L0F974_9EUKA</name>
<protein>
    <submittedName>
        <fullName evidence="1">Uncharacterized protein</fullName>
    </submittedName>
</protein>
<dbReference type="AlphaFoldDB" id="A0A0L0F974"/>
<reference evidence="1 2" key="1">
    <citation type="submission" date="2011-02" db="EMBL/GenBank/DDBJ databases">
        <title>The Genome Sequence of Sphaeroforma arctica JP610.</title>
        <authorList>
            <consortium name="The Broad Institute Genome Sequencing Platform"/>
            <person name="Russ C."/>
            <person name="Cuomo C."/>
            <person name="Young S.K."/>
            <person name="Zeng Q."/>
            <person name="Gargeya S."/>
            <person name="Alvarado L."/>
            <person name="Berlin A."/>
            <person name="Chapman S.B."/>
            <person name="Chen Z."/>
            <person name="Freedman E."/>
            <person name="Gellesch M."/>
            <person name="Goldberg J."/>
            <person name="Griggs A."/>
            <person name="Gujja S."/>
            <person name="Heilman E."/>
            <person name="Heiman D."/>
            <person name="Howarth C."/>
            <person name="Mehta T."/>
            <person name="Neiman D."/>
            <person name="Pearson M."/>
            <person name="Roberts A."/>
            <person name="Saif S."/>
            <person name="Shea T."/>
            <person name="Shenoy N."/>
            <person name="Sisk P."/>
            <person name="Stolte C."/>
            <person name="Sykes S."/>
            <person name="White J."/>
            <person name="Yandava C."/>
            <person name="Burger G."/>
            <person name="Gray M.W."/>
            <person name="Holland P.W.H."/>
            <person name="King N."/>
            <person name="Lang F.B.F."/>
            <person name="Roger A.J."/>
            <person name="Ruiz-Trillo I."/>
            <person name="Haas B."/>
            <person name="Nusbaum C."/>
            <person name="Birren B."/>
        </authorList>
    </citation>
    <scope>NUCLEOTIDE SEQUENCE [LARGE SCALE GENOMIC DNA]</scope>
    <source>
        <strain evidence="1 2">JP610</strain>
    </source>
</reference>
<organism evidence="1 2">
    <name type="scientific">Sphaeroforma arctica JP610</name>
    <dbReference type="NCBI Taxonomy" id="667725"/>
    <lineage>
        <taxon>Eukaryota</taxon>
        <taxon>Ichthyosporea</taxon>
        <taxon>Ichthyophonida</taxon>
        <taxon>Sphaeroforma</taxon>
    </lineage>
</organism>
<evidence type="ECO:0000313" key="2">
    <source>
        <dbReference type="Proteomes" id="UP000054560"/>
    </source>
</evidence>
<dbReference type="EMBL" id="KQ245833">
    <property type="protein sequence ID" value="KNC73277.1"/>
    <property type="molecule type" value="Genomic_DNA"/>
</dbReference>
<keyword evidence="2" id="KW-1185">Reference proteome</keyword>
<dbReference type="GeneID" id="25914668"/>
<dbReference type="RefSeq" id="XP_014147179.1">
    <property type="nucleotide sequence ID" value="XM_014291704.1"/>
</dbReference>
<dbReference type="Proteomes" id="UP000054560">
    <property type="component" value="Unassembled WGS sequence"/>
</dbReference>
<accession>A0A0L0F974</accession>
<sequence length="109" mass="12143">MNNCSIHASTYGRITTRPYTPHTPLSNEPSGAYNTAALTETETEPLHPTRHAWYGTYTRDECMRKWRDDSSLGSATEYCAKRRRTGSATLASLRVVDSNGQVQRCACGK</sequence>